<dbReference type="Proteomes" id="UP000207598">
    <property type="component" value="Unassembled WGS sequence"/>
</dbReference>
<proteinExistence type="predicted"/>
<keyword evidence="1" id="KW-0812">Transmembrane</keyword>
<dbReference type="OrthoDB" id="7745385at2"/>
<dbReference type="AlphaFoldDB" id="A0A238K944"/>
<gene>
    <name evidence="2" type="ORF">MAA8898_01980</name>
</gene>
<name>A0A238K944_9RHOB</name>
<protein>
    <recommendedName>
        <fullName evidence="4">NfeD-like C-terminal domain-containing protein</fullName>
    </recommendedName>
</protein>
<feature type="transmembrane region" description="Helical" evidence="1">
    <location>
        <begin position="6"/>
        <end position="24"/>
    </location>
</feature>
<sequence>MGWGWNVWWIWMAAGVALAILEVIVPGTIFLGFALGALAMGLLFLLAGPSGLFLHGAVPLTVLTFAVFSLIAWLVMRRLAGVRKGQTRIWDKDINED</sequence>
<reference evidence="2 3" key="1">
    <citation type="submission" date="2017-05" db="EMBL/GenBank/DDBJ databases">
        <authorList>
            <person name="Song R."/>
            <person name="Chenine A.L."/>
            <person name="Ruprecht R.M."/>
        </authorList>
    </citation>
    <scope>NUCLEOTIDE SEQUENCE [LARGE SCALE GENOMIC DNA]</scope>
    <source>
        <strain evidence="2 3">CECT 8898</strain>
    </source>
</reference>
<keyword evidence="1" id="KW-1133">Transmembrane helix</keyword>
<dbReference type="RefSeq" id="WP_094020794.1">
    <property type="nucleotide sequence ID" value="NZ_FXYF01000004.1"/>
</dbReference>
<evidence type="ECO:0000256" key="1">
    <source>
        <dbReference type="SAM" id="Phobius"/>
    </source>
</evidence>
<evidence type="ECO:0000313" key="2">
    <source>
        <dbReference type="EMBL" id="SMX39325.1"/>
    </source>
</evidence>
<dbReference type="EMBL" id="FXYF01000004">
    <property type="protein sequence ID" value="SMX39325.1"/>
    <property type="molecule type" value="Genomic_DNA"/>
</dbReference>
<accession>A0A238K944</accession>
<keyword evidence="1" id="KW-0472">Membrane</keyword>
<evidence type="ECO:0000313" key="3">
    <source>
        <dbReference type="Proteomes" id="UP000207598"/>
    </source>
</evidence>
<feature type="transmembrane region" description="Helical" evidence="1">
    <location>
        <begin position="53"/>
        <end position="76"/>
    </location>
</feature>
<evidence type="ECO:0008006" key="4">
    <source>
        <dbReference type="Google" id="ProtNLM"/>
    </source>
</evidence>
<organism evidence="2 3">
    <name type="scientific">Maliponia aquimaris</name>
    <dbReference type="NCBI Taxonomy" id="1673631"/>
    <lineage>
        <taxon>Bacteria</taxon>
        <taxon>Pseudomonadati</taxon>
        <taxon>Pseudomonadota</taxon>
        <taxon>Alphaproteobacteria</taxon>
        <taxon>Rhodobacterales</taxon>
        <taxon>Paracoccaceae</taxon>
        <taxon>Maliponia</taxon>
    </lineage>
</organism>
<keyword evidence="3" id="KW-1185">Reference proteome</keyword>